<dbReference type="Gene3D" id="3.40.50.300">
    <property type="entry name" value="P-loop containing nucleotide triphosphate hydrolases"/>
    <property type="match status" value="1"/>
</dbReference>
<organism evidence="4 7">
    <name type="scientific">Teichococcus wenyumeiae</name>
    <dbReference type="NCBI Taxonomy" id="2478470"/>
    <lineage>
        <taxon>Bacteria</taxon>
        <taxon>Pseudomonadati</taxon>
        <taxon>Pseudomonadota</taxon>
        <taxon>Alphaproteobacteria</taxon>
        <taxon>Acetobacterales</taxon>
        <taxon>Roseomonadaceae</taxon>
        <taxon>Roseomonas</taxon>
    </lineage>
</organism>
<dbReference type="InterPro" id="IPR002586">
    <property type="entry name" value="CobQ/CobB/MinD/ParA_Nub-bd_dom"/>
</dbReference>
<dbReference type="RefSeq" id="WP_120639182.1">
    <property type="nucleotide sequence ID" value="NZ_RAQU01000095.1"/>
</dbReference>
<protein>
    <submittedName>
        <fullName evidence="4">ParA family protein</fullName>
    </submittedName>
</protein>
<evidence type="ECO:0000256" key="2">
    <source>
        <dbReference type="ARBA" id="ARBA00022840"/>
    </source>
</evidence>
<dbReference type="AlphaFoldDB" id="A0A3A9JAZ7"/>
<dbReference type="GO" id="GO:0016887">
    <property type="term" value="F:ATP hydrolysis activity"/>
    <property type="evidence" value="ECO:0007669"/>
    <property type="project" value="TreeGrafter"/>
</dbReference>
<evidence type="ECO:0000256" key="1">
    <source>
        <dbReference type="ARBA" id="ARBA00022741"/>
    </source>
</evidence>
<feature type="domain" description="CobQ/CobB/MinD/ParA nucleotide binding" evidence="3">
    <location>
        <begin position="2"/>
        <end position="184"/>
    </location>
</feature>
<comment type="caution">
    <text evidence="4">The sequence shown here is derived from an EMBL/GenBank/DDBJ whole genome shotgun (WGS) entry which is preliminary data.</text>
</comment>
<dbReference type="PANTHER" id="PTHR43384">
    <property type="entry name" value="SEPTUM SITE-DETERMINING PROTEIN MIND HOMOLOG, CHLOROPLASTIC-RELATED"/>
    <property type="match status" value="1"/>
</dbReference>
<dbReference type="CDD" id="cd02042">
    <property type="entry name" value="ParAB_family"/>
    <property type="match status" value="1"/>
</dbReference>
<keyword evidence="1" id="KW-0547">Nucleotide-binding</keyword>
<dbReference type="GO" id="GO:0005524">
    <property type="term" value="F:ATP binding"/>
    <property type="evidence" value="ECO:0007669"/>
    <property type="project" value="UniProtKB-KW"/>
</dbReference>
<name>A0A3A9JAZ7_9PROT</name>
<gene>
    <name evidence="4" type="ORF">D6Z83_15450</name>
    <name evidence="5" type="ORF">EBE87_24655</name>
</gene>
<evidence type="ECO:0000313" key="5">
    <source>
        <dbReference type="EMBL" id="RMI16959.1"/>
    </source>
</evidence>
<dbReference type="GO" id="GO:0005829">
    <property type="term" value="C:cytosol"/>
    <property type="evidence" value="ECO:0007669"/>
    <property type="project" value="TreeGrafter"/>
</dbReference>
<keyword evidence="6" id="KW-1185">Reference proteome</keyword>
<dbReference type="GO" id="GO:0009898">
    <property type="term" value="C:cytoplasmic side of plasma membrane"/>
    <property type="evidence" value="ECO:0007669"/>
    <property type="project" value="TreeGrafter"/>
</dbReference>
<dbReference type="InParanoid" id="A0A3A9JAZ7"/>
<dbReference type="InterPro" id="IPR050625">
    <property type="entry name" value="ParA/MinD_ATPase"/>
</dbReference>
<dbReference type="Proteomes" id="UP000278036">
    <property type="component" value="Unassembled WGS sequence"/>
</dbReference>
<dbReference type="GO" id="GO:0051782">
    <property type="term" value="P:negative regulation of cell division"/>
    <property type="evidence" value="ECO:0007669"/>
    <property type="project" value="TreeGrafter"/>
</dbReference>
<dbReference type="PIRSF" id="PIRSF009320">
    <property type="entry name" value="Nuc_binding_HP_1000"/>
    <property type="match status" value="1"/>
</dbReference>
<dbReference type="Proteomes" id="UP000274097">
    <property type="component" value="Unassembled WGS sequence"/>
</dbReference>
<dbReference type="Pfam" id="PF01656">
    <property type="entry name" value="CbiA"/>
    <property type="match status" value="1"/>
</dbReference>
<evidence type="ECO:0000313" key="7">
    <source>
        <dbReference type="Proteomes" id="UP000278036"/>
    </source>
</evidence>
<evidence type="ECO:0000313" key="4">
    <source>
        <dbReference type="EMBL" id="RKK03270.1"/>
    </source>
</evidence>
<accession>A0A3A9JAZ7</accession>
<dbReference type="EMBL" id="RFLX01000044">
    <property type="protein sequence ID" value="RMI16959.1"/>
    <property type="molecule type" value="Genomic_DNA"/>
</dbReference>
<dbReference type="PANTHER" id="PTHR43384:SF6">
    <property type="entry name" value="SEPTUM SITE-DETERMINING PROTEIN MIND HOMOLOG, CHLOROPLASTIC"/>
    <property type="match status" value="1"/>
</dbReference>
<evidence type="ECO:0000313" key="6">
    <source>
        <dbReference type="Proteomes" id="UP000274097"/>
    </source>
</evidence>
<sequence length="211" mass="23042">MLSSPKGGVGKSSLSRNILVLAARAGHTTAGVDFDQQGTLATWSERRERVRASIPALASIPVQKARLEDWRAVMASTKKSTADFVVIDTPPSIELNLNAIVSLAAEADLILVPCQQTQDDIDSVIPWMRHLNSASQRAAFVLNRSNRRAKSFEMIRSKLLVAGDFCPVEIPQLEEIPLASGKGLGVMDLTRPSSGETFEALWSYVSRRVQQ</sequence>
<dbReference type="SUPFAM" id="SSF52540">
    <property type="entry name" value="P-loop containing nucleoside triphosphate hydrolases"/>
    <property type="match status" value="1"/>
</dbReference>
<evidence type="ECO:0000259" key="3">
    <source>
        <dbReference type="Pfam" id="PF01656"/>
    </source>
</evidence>
<dbReference type="OrthoDB" id="7331108at2"/>
<dbReference type="EMBL" id="RAQU01000095">
    <property type="protein sequence ID" value="RKK03270.1"/>
    <property type="molecule type" value="Genomic_DNA"/>
</dbReference>
<proteinExistence type="predicted"/>
<reference evidence="4 7" key="1">
    <citation type="submission" date="2018-09" db="EMBL/GenBank/DDBJ databases">
        <title>Roseomonas sp. nov., isolated from feces of Tibetan antelopes in the Qinghai-Tibet plateau, China.</title>
        <authorList>
            <person name="Tian Z."/>
        </authorList>
    </citation>
    <scope>NUCLEOTIDE SEQUENCE [LARGE SCALE GENOMIC DNA]</scope>
    <source>
        <strain evidence="5 6">Z23</strain>
        <strain evidence="4 7">Z24</strain>
    </source>
</reference>
<dbReference type="InterPro" id="IPR027417">
    <property type="entry name" value="P-loop_NTPase"/>
</dbReference>
<keyword evidence="2" id="KW-0067">ATP-binding</keyword>